<evidence type="ECO:0000256" key="1">
    <source>
        <dbReference type="SAM" id="MobiDB-lite"/>
    </source>
</evidence>
<sequence length="69" mass="7747">MELVPVEGQHHAVMLFLEGFGAEQKSAVKPSKAPVISQILAPKKPNKEQKEREKKKEHDEATTDARRAQ</sequence>
<evidence type="ECO:0000313" key="3">
    <source>
        <dbReference type="Proteomes" id="UP001055172"/>
    </source>
</evidence>
<protein>
    <submittedName>
        <fullName evidence="2">Uncharacterized protein</fullName>
    </submittedName>
</protein>
<evidence type="ECO:0000313" key="2">
    <source>
        <dbReference type="EMBL" id="GJC89538.1"/>
    </source>
</evidence>
<feature type="compositionally biased region" description="Basic and acidic residues" evidence="1">
    <location>
        <begin position="45"/>
        <end position="69"/>
    </location>
</feature>
<dbReference type="Proteomes" id="UP001055172">
    <property type="component" value="Unassembled WGS sequence"/>
</dbReference>
<feature type="region of interest" description="Disordered" evidence="1">
    <location>
        <begin position="39"/>
        <end position="69"/>
    </location>
</feature>
<proteinExistence type="predicted"/>
<accession>A0AA37GY99</accession>
<comment type="caution">
    <text evidence="2">The sequence shown here is derived from an EMBL/GenBank/DDBJ whole genome shotgun (WGS) entry which is preliminary data.</text>
</comment>
<name>A0AA37GY99_9PEZI</name>
<gene>
    <name evidence="2" type="ORF">ColLi_12376</name>
</gene>
<dbReference type="AlphaFoldDB" id="A0AA37GY99"/>
<dbReference type="EMBL" id="BPPX01000042">
    <property type="protein sequence ID" value="GJC89538.1"/>
    <property type="molecule type" value="Genomic_DNA"/>
</dbReference>
<organism evidence="2 3">
    <name type="scientific">Colletotrichum liriopes</name>
    <dbReference type="NCBI Taxonomy" id="708192"/>
    <lineage>
        <taxon>Eukaryota</taxon>
        <taxon>Fungi</taxon>
        <taxon>Dikarya</taxon>
        <taxon>Ascomycota</taxon>
        <taxon>Pezizomycotina</taxon>
        <taxon>Sordariomycetes</taxon>
        <taxon>Hypocreomycetidae</taxon>
        <taxon>Glomerellales</taxon>
        <taxon>Glomerellaceae</taxon>
        <taxon>Colletotrichum</taxon>
        <taxon>Colletotrichum spaethianum species complex</taxon>
    </lineage>
</organism>
<keyword evidence="3" id="KW-1185">Reference proteome</keyword>
<reference evidence="2 3" key="1">
    <citation type="submission" date="2021-07" db="EMBL/GenBank/DDBJ databases">
        <title>Genome data of Colletotrichum spaethianum.</title>
        <authorList>
            <person name="Utami Y.D."/>
            <person name="Hiruma K."/>
        </authorList>
    </citation>
    <scope>NUCLEOTIDE SEQUENCE [LARGE SCALE GENOMIC DNA]</scope>
    <source>
        <strain evidence="2 3">MAFF 242679</strain>
    </source>
</reference>